<accession>A0A1G6Q1F4</accession>
<dbReference type="PROSITE" id="PS51257">
    <property type="entry name" value="PROKAR_LIPOPROTEIN"/>
    <property type="match status" value="1"/>
</dbReference>
<dbReference type="RefSeq" id="WP_069901350.1">
    <property type="nucleotide sequence ID" value="NZ_FMZQ01000007.1"/>
</dbReference>
<keyword evidence="2" id="KW-1185">Reference proteome</keyword>
<proteinExistence type="predicted"/>
<name>A0A1G6Q1F4_9GAMM</name>
<protein>
    <submittedName>
        <fullName evidence="1">Uncharacterized protein</fullName>
    </submittedName>
</protein>
<organism evidence="1 2">
    <name type="scientific">Ectopseudomonas chengduensis</name>
    <dbReference type="NCBI Taxonomy" id="489632"/>
    <lineage>
        <taxon>Bacteria</taxon>
        <taxon>Pseudomonadati</taxon>
        <taxon>Pseudomonadota</taxon>
        <taxon>Gammaproteobacteria</taxon>
        <taxon>Pseudomonadales</taxon>
        <taxon>Pseudomonadaceae</taxon>
        <taxon>Ectopseudomonas</taxon>
    </lineage>
</organism>
<dbReference type="EMBL" id="FMZQ01000007">
    <property type="protein sequence ID" value="SDC86159.1"/>
    <property type="molecule type" value="Genomic_DNA"/>
</dbReference>
<evidence type="ECO:0000313" key="1">
    <source>
        <dbReference type="EMBL" id="SDC86159.1"/>
    </source>
</evidence>
<dbReference type="AlphaFoldDB" id="A0A1G6Q1F4"/>
<dbReference type="Proteomes" id="UP000199467">
    <property type="component" value="Unassembled WGS sequence"/>
</dbReference>
<gene>
    <name evidence="1" type="ORF">SAMN05216576_107203</name>
</gene>
<reference evidence="2" key="1">
    <citation type="submission" date="2016-10" db="EMBL/GenBank/DDBJ databases">
        <authorList>
            <person name="Varghese N."/>
            <person name="Submissions S."/>
        </authorList>
    </citation>
    <scope>NUCLEOTIDE SEQUENCE [LARGE SCALE GENOMIC DNA]</scope>
    <source>
        <strain evidence="2">DSM 26382</strain>
    </source>
</reference>
<evidence type="ECO:0000313" key="2">
    <source>
        <dbReference type="Proteomes" id="UP000199467"/>
    </source>
</evidence>
<sequence>MSWKAVGLACFAWVCLIAAMAFGCAALLGLLEVSSVFAGWFGLSFWKPAVLALVTLAIATALNRAGKREMERAHAELIGQFAKRFHDTIGQLHPEHSAPVSDSKDAHR</sequence>